<organism evidence="2">
    <name type="scientific">hydrothermal vent metagenome</name>
    <dbReference type="NCBI Taxonomy" id="652676"/>
    <lineage>
        <taxon>unclassified sequences</taxon>
        <taxon>metagenomes</taxon>
        <taxon>ecological metagenomes</taxon>
    </lineage>
</organism>
<dbReference type="SMART" id="SM00763">
    <property type="entry name" value="AAA_PrkA"/>
    <property type="match status" value="1"/>
</dbReference>
<dbReference type="Pfam" id="PF06798">
    <property type="entry name" value="PrkA"/>
    <property type="match status" value="1"/>
</dbReference>
<protein>
    <recommendedName>
        <fullName evidence="1">PrkA AAA domain-containing protein</fullName>
    </recommendedName>
</protein>
<reference evidence="2" key="1">
    <citation type="submission" date="2018-06" db="EMBL/GenBank/DDBJ databases">
        <authorList>
            <person name="Zhirakovskaya E."/>
        </authorList>
    </citation>
    <scope>NUCLEOTIDE SEQUENCE</scope>
</reference>
<dbReference type="EMBL" id="UOFX01000012">
    <property type="protein sequence ID" value="VAX06566.1"/>
    <property type="molecule type" value="Genomic_DNA"/>
</dbReference>
<dbReference type="InterPro" id="IPR027417">
    <property type="entry name" value="P-loop_NTPase"/>
</dbReference>
<dbReference type="AlphaFoldDB" id="A0A3B1AKV7"/>
<sequence>MLDNLRNVFDEHQQDLVEDEVISFPDYLTLVATEPWITRNTFQLLHDMMLGSGVDHAIMPGKPIKHHYSFFENDKFVGPFTVFGQQKAKENLVEKIDNASRGLEASKRLWILLGPPGAAKSRSMDGIKLALSLYSASDEGRTYTLLLPTMDERLKDKALFEEDGIYYLQSPIYEQPLQIIPQALRKDFCTKLNAELSNDKLQGFLEKYPHYDNEFRIGIDGRVSPYSDYVLKDFMKTKGLTLWELLPYIKVKRMIFDARTKTGIGSYTPRDEKSQEAGSLVGNIDYSLLPRFGSESHPLVHDYQGELCAGANGLVEIHEILKLSDKFLYELLFATQDRFFKPEGQPPVPFNGVIIGHTNFHEFNMFMGNESFEALRSRTTFIEMPLSVTFKEEQKIYDLTYSNDYRNWSSKKKHVAHVAPHSIEMLSLVAVMTRLYQSKQNPNLSLLQKALIYAGRADSGVDNNMAKAILDEFEFVKPSEGTFGLDPRFIQNVFENTEHFQINEFAANIQRLEDEKSEPTMLTSIALNNPCVSPLDLYLRMENAIKDAFATNKNVLNHYLTKILPQAKGWIFGQIASDVYTAVLRDTTIVESTWKKYTDHVRAYAHNTKVKHEVTQMDVQPDEKFMQTIEQYLGILEKDVFRKELSDAIASVSGKVLLADEPSYQAAIKRFVFENEFKSGENIKLLGWIKSGSSAASVDSKEQEQLNETVKYLMENQGYCGKCAFQALTITANASSIDI</sequence>
<dbReference type="PANTHER" id="PTHR30267:SF2">
    <property type="entry name" value="PROTEIN PRKA"/>
    <property type="match status" value="1"/>
</dbReference>
<feature type="domain" description="PrkA AAA" evidence="1">
    <location>
        <begin position="22"/>
        <end position="442"/>
    </location>
</feature>
<dbReference type="InterPro" id="IPR010650">
    <property type="entry name" value="PrkA_C"/>
</dbReference>
<dbReference type="PANTHER" id="PTHR30267">
    <property type="entry name" value="PROTEIN KINASE PRKA"/>
    <property type="match status" value="1"/>
</dbReference>
<evidence type="ECO:0000259" key="1">
    <source>
        <dbReference type="SMART" id="SM00763"/>
    </source>
</evidence>
<gene>
    <name evidence="2" type="ORF">MNBD_GAMMA26-270</name>
</gene>
<dbReference type="SUPFAM" id="SSF52540">
    <property type="entry name" value="P-loop containing nucleoside triphosphate hydrolases"/>
    <property type="match status" value="1"/>
</dbReference>
<dbReference type="Pfam" id="PF08298">
    <property type="entry name" value="AAA_PrkA"/>
    <property type="match status" value="1"/>
</dbReference>
<proteinExistence type="predicted"/>
<dbReference type="GO" id="GO:0004672">
    <property type="term" value="F:protein kinase activity"/>
    <property type="evidence" value="ECO:0007669"/>
    <property type="project" value="TreeGrafter"/>
</dbReference>
<name>A0A3B1AKV7_9ZZZZ</name>
<dbReference type="InterPro" id="IPR013153">
    <property type="entry name" value="Prk_AAA"/>
</dbReference>
<evidence type="ECO:0000313" key="2">
    <source>
        <dbReference type="EMBL" id="VAX06566.1"/>
    </source>
</evidence>
<accession>A0A3B1AKV7</accession>